<evidence type="ECO:0000256" key="1">
    <source>
        <dbReference type="SAM" id="MobiDB-lite"/>
    </source>
</evidence>
<organism evidence="3 4">
    <name type="scientific">Panicum miliaceum</name>
    <name type="common">Proso millet</name>
    <name type="synonym">Broomcorn millet</name>
    <dbReference type="NCBI Taxonomy" id="4540"/>
    <lineage>
        <taxon>Eukaryota</taxon>
        <taxon>Viridiplantae</taxon>
        <taxon>Streptophyta</taxon>
        <taxon>Embryophyta</taxon>
        <taxon>Tracheophyta</taxon>
        <taxon>Spermatophyta</taxon>
        <taxon>Magnoliopsida</taxon>
        <taxon>Liliopsida</taxon>
        <taxon>Poales</taxon>
        <taxon>Poaceae</taxon>
        <taxon>PACMAD clade</taxon>
        <taxon>Panicoideae</taxon>
        <taxon>Panicodae</taxon>
        <taxon>Paniceae</taxon>
        <taxon>Panicinae</taxon>
        <taxon>Panicum</taxon>
        <taxon>Panicum sect. Panicum</taxon>
    </lineage>
</organism>
<evidence type="ECO:0000313" key="3">
    <source>
        <dbReference type="EMBL" id="RLM57715.1"/>
    </source>
</evidence>
<reference evidence="4" key="1">
    <citation type="journal article" date="2019" name="Nat. Commun.">
        <title>The genome of broomcorn millet.</title>
        <authorList>
            <person name="Zou C."/>
            <person name="Miki D."/>
            <person name="Li D."/>
            <person name="Tang Q."/>
            <person name="Xiao L."/>
            <person name="Rajput S."/>
            <person name="Deng P."/>
            <person name="Jia W."/>
            <person name="Huang R."/>
            <person name="Zhang M."/>
            <person name="Sun Y."/>
            <person name="Hu J."/>
            <person name="Fu X."/>
            <person name="Schnable P.S."/>
            <person name="Li F."/>
            <person name="Zhang H."/>
            <person name="Feng B."/>
            <person name="Zhu X."/>
            <person name="Liu R."/>
            <person name="Schnable J.C."/>
            <person name="Zhu J.-K."/>
            <person name="Zhang H."/>
        </authorList>
    </citation>
    <scope>NUCLEOTIDE SEQUENCE [LARGE SCALE GENOMIC DNA]</scope>
</reference>
<dbReference type="InterPro" id="IPR036047">
    <property type="entry name" value="F-box-like_dom_sf"/>
</dbReference>
<feature type="domain" description="F-box" evidence="2">
    <location>
        <begin position="14"/>
        <end position="46"/>
    </location>
</feature>
<dbReference type="Pfam" id="PF12937">
    <property type="entry name" value="F-box-like"/>
    <property type="match status" value="1"/>
</dbReference>
<keyword evidence="4" id="KW-1185">Reference proteome</keyword>
<dbReference type="STRING" id="4540.A0A3L6PJB4"/>
<gene>
    <name evidence="3" type="ORF">C2845_PM18G10500</name>
</gene>
<feature type="region of interest" description="Disordered" evidence="1">
    <location>
        <begin position="132"/>
        <end position="209"/>
    </location>
</feature>
<dbReference type="EMBL" id="PQIB02000017">
    <property type="protein sequence ID" value="RLM57715.1"/>
    <property type="molecule type" value="Genomic_DNA"/>
</dbReference>
<feature type="compositionally biased region" description="Low complexity" evidence="1">
    <location>
        <begin position="200"/>
        <end position="209"/>
    </location>
</feature>
<protein>
    <recommendedName>
        <fullName evidence="2">F-box domain-containing protein</fullName>
    </recommendedName>
</protein>
<name>A0A3L6PJB4_PANMI</name>
<accession>A0A3L6PJB4</accession>
<dbReference type="CDD" id="cd09917">
    <property type="entry name" value="F-box_SF"/>
    <property type="match status" value="1"/>
</dbReference>
<dbReference type="PANTHER" id="PTHR44586:SF17">
    <property type="entry name" value="DUF295 DOMAIN-CONTAINING PROTEIN"/>
    <property type="match status" value="1"/>
</dbReference>
<dbReference type="InterPro" id="IPR001810">
    <property type="entry name" value="F-box_dom"/>
</dbReference>
<dbReference type="SUPFAM" id="SSF81383">
    <property type="entry name" value="F-box domain"/>
    <property type="match status" value="1"/>
</dbReference>
<evidence type="ECO:0000313" key="4">
    <source>
        <dbReference type="Proteomes" id="UP000275267"/>
    </source>
</evidence>
<dbReference type="Proteomes" id="UP000275267">
    <property type="component" value="Unassembled WGS sequence"/>
</dbReference>
<feature type="compositionally biased region" description="Polar residues" evidence="1">
    <location>
        <begin position="132"/>
        <end position="142"/>
    </location>
</feature>
<proteinExistence type="predicted"/>
<dbReference type="Gene3D" id="1.20.1280.50">
    <property type="match status" value="1"/>
</dbReference>
<dbReference type="PANTHER" id="PTHR44586">
    <property type="entry name" value="F-BOX DOMAIN CONTAINING PROTEIN, EXPRESSED"/>
    <property type="match status" value="1"/>
</dbReference>
<comment type="caution">
    <text evidence="3">The sequence shown here is derived from an EMBL/GenBank/DDBJ whole genome shotgun (WGS) entry which is preliminary data.</text>
</comment>
<dbReference type="OrthoDB" id="626277at2759"/>
<dbReference type="AlphaFoldDB" id="A0A3L6PJB4"/>
<feature type="compositionally biased region" description="Low complexity" evidence="1">
    <location>
        <begin position="154"/>
        <end position="175"/>
    </location>
</feature>
<sequence length="314" mass="33274">MESAIAGAAASADWTLLPEEILVTLMGELEVPDLIRSGAVCTSWYASYAAFRRLRLPSPRQAPCLLYSCDGPSRGAAALYCPATGATCRPPFPDLRGLSPIGSCTSPTRSPAPASRCRPSPRCTAAAASCTRSGTSAGTWGSSRWPRRGTACTTGRRSPAAPSAPGATASSCSCTPRWGSSRSRGPATSGGRGSRRVSPRACRGATSTATRRTTTRMGCSMWFAPMILYALDLRDLCRRRGGYCLSSGTAISLTGTSSTRHGGSSCKHGDSGENTNRPHHLWSMKIGTWLLIRRRSSTQLNYNSTRLTPMDRGL</sequence>
<evidence type="ECO:0000259" key="2">
    <source>
        <dbReference type="Pfam" id="PF12937"/>
    </source>
</evidence>